<dbReference type="InterPro" id="IPR050706">
    <property type="entry name" value="Cyclic-di-GMP_PDE-like"/>
</dbReference>
<protein>
    <recommendedName>
        <fullName evidence="1">EAL domain-containing protein</fullName>
    </recommendedName>
</protein>
<sequence>MMHLGLPAILNKTELRFIAQPILDQQGGLFGHEILLRFKHFESPAALLKIVRHLDLRPDLDLDVCQQAAELIPFHNLEGCWNLNLFANSLLLDEVRHQLIAMADQLGPHQLLLDLLELDKTTDMPHLRKAMALLHDAGIQFALDVEDMENPCSQLLPFQLLRMDVRRTPRALWEHWLEEAHTRDLPLLAYRVESEQQLLTLTELGADYLQGYAVRESVPLEPELSRF</sequence>
<name>A0ABP8Q0S2_9GAMM</name>
<organism evidence="2 3">
    <name type="scientific">Pseudaeromonas paramecii</name>
    <dbReference type="NCBI Taxonomy" id="2138166"/>
    <lineage>
        <taxon>Bacteria</taxon>
        <taxon>Pseudomonadati</taxon>
        <taxon>Pseudomonadota</taxon>
        <taxon>Gammaproteobacteria</taxon>
        <taxon>Aeromonadales</taxon>
        <taxon>Aeromonadaceae</taxon>
        <taxon>Pseudaeromonas</taxon>
    </lineage>
</organism>
<dbReference type="InterPro" id="IPR001633">
    <property type="entry name" value="EAL_dom"/>
</dbReference>
<dbReference type="InterPro" id="IPR035919">
    <property type="entry name" value="EAL_sf"/>
</dbReference>
<dbReference type="PROSITE" id="PS50883">
    <property type="entry name" value="EAL"/>
    <property type="match status" value="1"/>
</dbReference>
<evidence type="ECO:0000313" key="2">
    <source>
        <dbReference type="EMBL" id="GAA4494391.1"/>
    </source>
</evidence>
<proteinExistence type="predicted"/>
<keyword evidence="3" id="KW-1185">Reference proteome</keyword>
<dbReference type="PANTHER" id="PTHR33121">
    <property type="entry name" value="CYCLIC DI-GMP PHOSPHODIESTERASE PDEF"/>
    <property type="match status" value="1"/>
</dbReference>
<feature type="domain" description="EAL" evidence="1">
    <location>
        <begin position="1"/>
        <end position="227"/>
    </location>
</feature>
<dbReference type="SMART" id="SM00052">
    <property type="entry name" value="EAL"/>
    <property type="match status" value="1"/>
</dbReference>
<dbReference type="EMBL" id="BAABFC010000003">
    <property type="protein sequence ID" value="GAA4494391.1"/>
    <property type="molecule type" value="Genomic_DNA"/>
</dbReference>
<accession>A0ABP8Q0S2</accession>
<gene>
    <name evidence="2" type="ORF">GCM10023095_05930</name>
</gene>
<dbReference type="SUPFAM" id="SSF141868">
    <property type="entry name" value="EAL domain-like"/>
    <property type="match status" value="1"/>
</dbReference>
<dbReference type="PANTHER" id="PTHR33121:SF70">
    <property type="entry name" value="SIGNALING PROTEIN YKOW"/>
    <property type="match status" value="1"/>
</dbReference>
<reference evidence="3" key="1">
    <citation type="journal article" date="2019" name="Int. J. Syst. Evol. Microbiol.">
        <title>The Global Catalogue of Microorganisms (GCM) 10K type strain sequencing project: providing services to taxonomists for standard genome sequencing and annotation.</title>
        <authorList>
            <consortium name="The Broad Institute Genomics Platform"/>
            <consortium name="The Broad Institute Genome Sequencing Center for Infectious Disease"/>
            <person name="Wu L."/>
            <person name="Ma J."/>
        </authorList>
    </citation>
    <scope>NUCLEOTIDE SEQUENCE [LARGE SCALE GENOMIC DNA]</scope>
    <source>
        <strain evidence="3">JCM 32226</strain>
    </source>
</reference>
<dbReference type="Pfam" id="PF00563">
    <property type="entry name" value="EAL"/>
    <property type="match status" value="1"/>
</dbReference>
<dbReference type="Gene3D" id="3.20.20.450">
    <property type="entry name" value="EAL domain"/>
    <property type="match status" value="1"/>
</dbReference>
<dbReference type="RefSeq" id="WP_345009911.1">
    <property type="nucleotide sequence ID" value="NZ_BAABFC010000003.1"/>
</dbReference>
<dbReference type="Proteomes" id="UP001501321">
    <property type="component" value="Unassembled WGS sequence"/>
</dbReference>
<comment type="caution">
    <text evidence="2">The sequence shown here is derived from an EMBL/GenBank/DDBJ whole genome shotgun (WGS) entry which is preliminary data.</text>
</comment>
<evidence type="ECO:0000259" key="1">
    <source>
        <dbReference type="PROSITE" id="PS50883"/>
    </source>
</evidence>
<evidence type="ECO:0000313" key="3">
    <source>
        <dbReference type="Proteomes" id="UP001501321"/>
    </source>
</evidence>